<reference evidence="2" key="1">
    <citation type="journal article" date="2023" name="PLoS Negl. Trop. Dis.">
        <title>A genome sequence for Biomphalaria pfeifferi, the major vector snail for the human-infecting parasite Schistosoma mansoni.</title>
        <authorList>
            <person name="Bu L."/>
            <person name="Lu L."/>
            <person name="Laidemitt M.R."/>
            <person name="Zhang S.M."/>
            <person name="Mutuku M."/>
            <person name="Mkoji G."/>
            <person name="Steinauer M."/>
            <person name="Loker E.S."/>
        </authorList>
    </citation>
    <scope>NUCLEOTIDE SEQUENCE</scope>
    <source>
        <strain evidence="2">KasaAsao</strain>
    </source>
</reference>
<accession>A0AAD8BNK2</accession>
<sequence>MRHLAVFVFVAMATLFYTIWQKCLKVFPVWKVGGRVFHHGHNSVWLAGVDTDDGPQDGHQNCHDAESHEATTSYWHQSAYL</sequence>
<keyword evidence="3" id="KW-1185">Reference proteome</keyword>
<gene>
    <name evidence="2" type="ORF">Bpfe_013577</name>
</gene>
<dbReference type="Proteomes" id="UP001233172">
    <property type="component" value="Unassembled WGS sequence"/>
</dbReference>
<reference evidence="2" key="2">
    <citation type="submission" date="2023-04" db="EMBL/GenBank/DDBJ databases">
        <authorList>
            <person name="Bu L."/>
            <person name="Lu L."/>
            <person name="Laidemitt M.R."/>
            <person name="Zhang S.M."/>
            <person name="Mutuku M."/>
            <person name="Mkoji G."/>
            <person name="Steinauer M."/>
            <person name="Loker E.S."/>
        </authorList>
    </citation>
    <scope>NUCLEOTIDE SEQUENCE</scope>
    <source>
        <strain evidence="2">KasaAsao</strain>
        <tissue evidence="2">Whole Snail</tissue>
    </source>
</reference>
<dbReference type="EMBL" id="JASAOG010000058">
    <property type="protein sequence ID" value="KAK0056925.1"/>
    <property type="molecule type" value="Genomic_DNA"/>
</dbReference>
<comment type="caution">
    <text evidence="2">The sequence shown here is derived from an EMBL/GenBank/DDBJ whole genome shotgun (WGS) entry which is preliminary data.</text>
</comment>
<feature type="compositionally biased region" description="Polar residues" evidence="1">
    <location>
        <begin position="70"/>
        <end position="81"/>
    </location>
</feature>
<name>A0AAD8BNK2_BIOPF</name>
<evidence type="ECO:0000256" key="1">
    <source>
        <dbReference type="SAM" id="MobiDB-lite"/>
    </source>
</evidence>
<evidence type="ECO:0000313" key="3">
    <source>
        <dbReference type="Proteomes" id="UP001233172"/>
    </source>
</evidence>
<organism evidence="2 3">
    <name type="scientific">Biomphalaria pfeifferi</name>
    <name type="common">Bloodfluke planorb</name>
    <name type="synonym">Freshwater snail</name>
    <dbReference type="NCBI Taxonomy" id="112525"/>
    <lineage>
        <taxon>Eukaryota</taxon>
        <taxon>Metazoa</taxon>
        <taxon>Spiralia</taxon>
        <taxon>Lophotrochozoa</taxon>
        <taxon>Mollusca</taxon>
        <taxon>Gastropoda</taxon>
        <taxon>Heterobranchia</taxon>
        <taxon>Euthyneura</taxon>
        <taxon>Panpulmonata</taxon>
        <taxon>Hygrophila</taxon>
        <taxon>Lymnaeoidea</taxon>
        <taxon>Planorbidae</taxon>
        <taxon>Biomphalaria</taxon>
    </lineage>
</organism>
<protein>
    <submittedName>
        <fullName evidence="2">Uncharacterized protein</fullName>
    </submittedName>
</protein>
<dbReference type="AlphaFoldDB" id="A0AAD8BNK2"/>
<proteinExistence type="predicted"/>
<feature type="region of interest" description="Disordered" evidence="1">
    <location>
        <begin position="55"/>
        <end position="81"/>
    </location>
</feature>
<evidence type="ECO:0000313" key="2">
    <source>
        <dbReference type="EMBL" id="KAK0056925.1"/>
    </source>
</evidence>
<feature type="compositionally biased region" description="Basic and acidic residues" evidence="1">
    <location>
        <begin position="60"/>
        <end position="69"/>
    </location>
</feature>